<dbReference type="GO" id="GO:0005765">
    <property type="term" value="C:lysosomal membrane"/>
    <property type="evidence" value="ECO:0007669"/>
    <property type="project" value="UniProtKB-SubCell"/>
</dbReference>
<evidence type="ECO:0000256" key="4">
    <source>
        <dbReference type="ARBA" id="ARBA00022692"/>
    </source>
</evidence>
<evidence type="ECO:0000256" key="17">
    <source>
        <dbReference type="ARBA" id="ARBA00035715"/>
    </source>
</evidence>
<keyword evidence="12" id="KW-0968">Cytoplasmic vesicle</keyword>
<evidence type="ECO:0000256" key="5">
    <source>
        <dbReference type="ARBA" id="ARBA00022729"/>
    </source>
</evidence>
<evidence type="ECO:0000256" key="7">
    <source>
        <dbReference type="ARBA" id="ARBA00022989"/>
    </source>
</evidence>
<feature type="compositionally biased region" description="Pro residues" evidence="19">
    <location>
        <begin position="176"/>
        <end position="190"/>
    </location>
</feature>
<keyword evidence="10" id="KW-0804">Transcription</keyword>
<comment type="subunit">
    <text evidence="15">Interacts with WWOX (via WW domain).</text>
</comment>
<dbReference type="EMBL" id="VBQZ03000051">
    <property type="protein sequence ID" value="MXQ89054.1"/>
    <property type="molecule type" value="Genomic_DNA"/>
</dbReference>
<keyword evidence="8" id="KW-0805">Transcription regulation</keyword>
<evidence type="ECO:0000256" key="20">
    <source>
        <dbReference type="SAM" id="Phobius"/>
    </source>
</evidence>
<evidence type="ECO:0000256" key="15">
    <source>
        <dbReference type="ARBA" id="ARBA00035671"/>
    </source>
</evidence>
<evidence type="ECO:0000256" key="11">
    <source>
        <dbReference type="ARBA" id="ARBA00023228"/>
    </source>
</evidence>
<feature type="compositionally biased region" description="Polar residues" evidence="19">
    <location>
        <begin position="165"/>
        <end position="174"/>
    </location>
</feature>
<keyword evidence="7 20" id="KW-1133">Transmembrane helix</keyword>
<dbReference type="GO" id="GO:0031902">
    <property type="term" value="C:late endosome membrane"/>
    <property type="evidence" value="ECO:0007669"/>
    <property type="project" value="UniProtKB-SubCell"/>
</dbReference>
<dbReference type="AlphaFoldDB" id="A0A6B0RM36"/>
<comment type="function">
    <text evidence="18">Increases the transcriptional activity of NFKB1 by facilitating its nuclear translocation, DNA-binding and associated apoptotic response, when overexpressed. May sequester WWOX in lysosomal vesicles and thereby regulate WWOX role as tumor suppressor.</text>
</comment>
<evidence type="ECO:0000256" key="9">
    <source>
        <dbReference type="ARBA" id="ARBA00023136"/>
    </source>
</evidence>
<evidence type="ECO:0000256" key="12">
    <source>
        <dbReference type="ARBA" id="ARBA00023329"/>
    </source>
</evidence>
<keyword evidence="11" id="KW-0458">Lysosome</keyword>
<comment type="caution">
    <text evidence="21">The sequence shown here is derived from an EMBL/GenBank/DDBJ whole genome shotgun (WGS) entry which is preliminary data.</text>
</comment>
<keyword evidence="6" id="KW-0967">Endosome</keyword>
<proteinExistence type="inferred from homology"/>
<feature type="region of interest" description="Disordered" evidence="19">
    <location>
        <begin position="150"/>
        <end position="197"/>
    </location>
</feature>
<evidence type="ECO:0000256" key="16">
    <source>
        <dbReference type="ARBA" id="ARBA00035708"/>
    </source>
</evidence>
<evidence type="ECO:0000256" key="8">
    <source>
        <dbReference type="ARBA" id="ARBA00023015"/>
    </source>
</evidence>
<dbReference type="PANTHER" id="PTHR14971">
    <property type="entry name" value="VESICULAR, OVEREXPRESSED IN CANCER, PROSURVIVAL PROTEIN 1"/>
    <property type="match status" value="1"/>
</dbReference>
<dbReference type="InterPro" id="IPR026229">
    <property type="entry name" value="VOPP1"/>
</dbReference>
<comment type="similarity">
    <text evidence="3">Belongs to the VOPP1/ECOP family.</text>
</comment>
<keyword evidence="5" id="KW-0732">Signal</keyword>
<evidence type="ECO:0000256" key="10">
    <source>
        <dbReference type="ARBA" id="ARBA00023163"/>
    </source>
</evidence>
<sequence length="197" mass="21572">MCDFTMRKRVWGRVGILEESELTPGNLGPVLGLSLESEGLSQGSTQGGRALSSMTAASRGQDRCRPYEDCCGSRCCVRALSIQRLWYFWFLLMMGVLFCCGAGFFIRRRMYPPPLIEEPAFNVSYTRQPQNPTPGAQPLGLPYYTDPGGSGMNPAGNPVAMAFQVQPNSSQGSTAYPPPPSYCNTPPPPYEQVVKTK</sequence>
<dbReference type="PRINTS" id="PR02068">
    <property type="entry name" value="VOPPROTEIN1"/>
</dbReference>
<keyword evidence="4 20" id="KW-0812">Transmembrane</keyword>
<keyword evidence="22" id="KW-1185">Reference proteome</keyword>
<dbReference type="Proteomes" id="UP000322234">
    <property type="component" value="Unassembled WGS sequence"/>
</dbReference>
<accession>A0A6B0RM36</accession>
<name>A0A6B0RM36_9CETA</name>
<evidence type="ECO:0000256" key="19">
    <source>
        <dbReference type="SAM" id="MobiDB-lite"/>
    </source>
</evidence>
<feature type="transmembrane region" description="Helical" evidence="20">
    <location>
        <begin position="86"/>
        <end position="106"/>
    </location>
</feature>
<comment type="subcellular location">
    <subcellularLocation>
        <location evidence="1">Cytoplasmic vesicle membrane</location>
        <topology evidence="1">Single-pass type I membrane protein</topology>
    </subcellularLocation>
    <subcellularLocation>
        <location evidence="14">Late endosome membrane</location>
        <topology evidence="14">Single-pass membrane protein</topology>
    </subcellularLocation>
    <subcellularLocation>
        <location evidence="2">Lysosome membrane</location>
        <topology evidence="2">Single-pass membrane protein</topology>
    </subcellularLocation>
</comment>
<reference evidence="21" key="1">
    <citation type="submission" date="2019-10" db="EMBL/GenBank/DDBJ databases">
        <title>The sequence and de novo assembly of the wild yak genome.</title>
        <authorList>
            <person name="Liu Y."/>
        </authorList>
    </citation>
    <scope>NUCLEOTIDE SEQUENCE [LARGE SCALE GENOMIC DNA]</scope>
    <source>
        <strain evidence="21">WY2019</strain>
    </source>
</reference>
<organism evidence="21 22">
    <name type="scientific">Bos mutus</name>
    <name type="common">wild yak</name>
    <dbReference type="NCBI Taxonomy" id="72004"/>
    <lineage>
        <taxon>Eukaryota</taxon>
        <taxon>Metazoa</taxon>
        <taxon>Chordata</taxon>
        <taxon>Craniata</taxon>
        <taxon>Vertebrata</taxon>
        <taxon>Euteleostomi</taxon>
        <taxon>Mammalia</taxon>
        <taxon>Eutheria</taxon>
        <taxon>Laurasiatheria</taxon>
        <taxon>Artiodactyla</taxon>
        <taxon>Ruminantia</taxon>
        <taxon>Pecora</taxon>
        <taxon>Bovidae</taxon>
        <taxon>Bovinae</taxon>
        <taxon>Bos</taxon>
    </lineage>
</organism>
<evidence type="ECO:0000313" key="21">
    <source>
        <dbReference type="EMBL" id="MXQ89054.1"/>
    </source>
</evidence>
<dbReference type="PANTHER" id="PTHR14971:SF2">
    <property type="entry name" value="VESICULAR, OVEREXPRESSED IN CANCER, PROSURVIVAL PROTEIN 1"/>
    <property type="match status" value="1"/>
</dbReference>
<evidence type="ECO:0000256" key="1">
    <source>
        <dbReference type="ARBA" id="ARBA00004358"/>
    </source>
</evidence>
<evidence type="ECO:0000256" key="2">
    <source>
        <dbReference type="ARBA" id="ARBA00004363"/>
    </source>
</evidence>
<keyword evidence="9 20" id="KW-0472">Membrane</keyword>
<evidence type="ECO:0000313" key="22">
    <source>
        <dbReference type="Proteomes" id="UP000322234"/>
    </source>
</evidence>
<evidence type="ECO:0000256" key="14">
    <source>
        <dbReference type="ARBA" id="ARBA00035628"/>
    </source>
</evidence>
<gene>
    <name evidence="21" type="ORF">E5288_WYG019997</name>
</gene>
<evidence type="ECO:0000256" key="18">
    <source>
        <dbReference type="ARBA" id="ARBA00046168"/>
    </source>
</evidence>
<evidence type="ECO:0000256" key="13">
    <source>
        <dbReference type="ARBA" id="ARBA00030626"/>
    </source>
</evidence>
<protein>
    <recommendedName>
        <fullName evidence="16">WW domain binding protein VOPP1</fullName>
    </recommendedName>
    <alternativeName>
        <fullName evidence="13">EGFR-coamplified and overexpressed protein</fullName>
    </alternativeName>
    <alternativeName>
        <fullName evidence="17">Vesicular, overexpressed in cancer, prosurvival protein 1</fullName>
    </alternativeName>
</protein>
<evidence type="ECO:0000256" key="3">
    <source>
        <dbReference type="ARBA" id="ARBA00006655"/>
    </source>
</evidence>
<evidence type="ECO:0000256" key="6">
    <source>
        <dbReference type="ARBA" id="ARBA00022753"/>
    </source>
</evidence>